<comment type="caution">
    <text evidence="2">The sequence shown here is derived from an EMBL/GenBank/DDBJ whole genome shotgun (WGS) entry which is preliminary data.</text>
</comment>
<feature type="transmembrane region" description="Helical" evidence="1">
    <location>
        <begin position="189"/>
        <end position="209"/>
    </location>
</feature>
<protein>
    <submittedName>
        <fullName evidence="2">Uncharacterized protein</fullName>
    </submittedName>
</protein>
<feature type="transmembrane region" description="Helical" evidence="1">
    <location>
        <begin position="152"/>
        <end position="177"/>
    </location>
</feature>
<evidence type="ECO:0000256" key="1">
    <source>
        <dbReference type="SAM" id="Phobius"/>
    </source>
</evidence>
<reference evidence="2 3" key="1">
    <citation type="journal article" date="2023" name="Commun. Biol.">
        <title>Genome analysis of Parmales, the sister group of diatoms, reveals the evolutionary specialization of diatoms from phago-mixotrophs to photoautotrophs.</title>
        <authorList>
            <person name="Ban H."/>
            <person name="Sato S."/>
            <person name="Yoshikawa S."/>
            <person name="Yamada K."/>
            <person name="Nakamura Y."/>
            <person name="Ichinomiya M."/>
            <person name="Sato N."/>
            <person name="Blanc-Mathieu R."/>
            <person name="Endo H."/>
            <person name="Kuwata A."/>
            <person name="Ogata H."/>
        </authorList>
    </citation>
    <scope>NUCLEOTIDE SEQUENCE [LARGE SCALE GENOMIC DNA]</scope>
</reference>
<evidence type="ECO:0000313" key="3">
    <source>
        <dbReference type="Proteomes" id="UP001165060"/>
    </source>
</evidence>
<keyword evidence="1" id="KW-0472">Membrane</keyword>
<feature type="transmembrane region" description="Helical" evidence="1">
    <location>
        <begin position="438"/>
        <end position="461"/>
    </location>
</feature>
<feature type="transmembrane region" description="Helical" evidence="1">
    <location>
        <begin position="300"/>
        <end position="319"/>
    </location>
</feature>
<evidence type="ECO:0000313" key="2">
    <source>
        <dbReference type="EMBL" id="GMI40149.1"/>
    </source>
</evidence>
<accession>A0ABQ6N404</accession>
<feature type="transmembrane region" description="Helical" evidence="1">
    <location>
        <begin position="90"/>
        <end position="112"/>
    </location>
</feature>
<sequence>MTRSTSLASTDDDASLPLFPPRAARSQSLPVPSSPSSLSTFTLTSIKRDASQGGTPYFCYVLLLSLAASFMAPWVSIGTLVSYYSRTPRFFTWMNVAFYLPGLPVSLLQFSLDERFDLSYGSRQVFLFRILVCLFSIIAICFLLPSASDSQTLILCSLLGVVTWSAHGTCIQLASLFSKMAVGFLQFGVQLPNLWALGLILALSLYGVTDASLYTPSKIKIFYFSQCLLVLAGVVFAILMWRRPFTKNAQRSYHRDIEASAVDAGAEDSMTASLLRSSSASNPPETRDSLVRSAISKHSFVLFFTIFASISSGSFFGQVTSTSSSFNIAQTLYFIRLFSDLGGRFVAASLPRALLLSSIDGLYKLTLLRLAVWVVFFAYIFPGAEFLLPRSDALICALTSFGSLHSGLCAVLVYEYAGTEIVVRRGMGKESNAVGARMLNIVFHKACFSASVVSLLLGLAFDSLT</sequence>
<feature type="transmembrane region" description="Helical" evidence="1">
    <location>
        <begin position="331"/>
        <end position="350"/>
    </location>
</feature>
<name>A0ABQ6N404_9STRA</name>
<feature type="transmembrane region" description="Helical" evidence="1">
    <location>
        <begin position="57"/>
        <end position="84"/>
    </location>
</feature>
<proteinExistence type="predicted"/>
<feature type="transmembrane region" description="Helical" evidence="1">
    <location>
        <begin position="393"/>
        <end position="417"/>
    </location>
</feature>
<feature type="transmembrane region" description="Helical" evidence="1">
    <location>
        <begin position="362"/>
        <end position="381"/>
    </location>
</feature>
<keyword evidence="1" id="KW-1133">Transmembrane helix</keyword>
<feature type="transmembrane region" description="Helical" evidence="1">
    <location>
        <begin position="221"/>
        <end position="241"/>
    </location>
</feature>
<dbReference type="Proteomes" id="UP001165060">
    <property type="component" value="Unassembled WGS sequence"/>
</dbReference>
<keyword evidence="3" id="KW-1185">Reference proteome</keyword>
<feature type="transmembrane region" description="Helical" evidence="1">
    <location>
        <begin position="124"/>
        <end position="146"/>
    </location>
</feature>
<organism evidence="2 3">
    <name type="scientific">Tetraparma gracilis</name>
    <dbReference type="NCBI Taxonomy" id="2962635"/>
    <lineage>
        <taxon>Eukaryota</taxon>
        <taxon>Sar</taxon>
        <taxon>Stramenopiles</taxon>
        <taxon>Ochrophyta</taxon>
        <taxon>Bolidophyceae</taxon>
        <taxon>Parmales</taxon>
        <taxon>Triparmaceae</taxon>
        <taxon>Tetraparma</taxon>
    </lineage>
</organism>
<keyword evidence="1" id="KW-0812">Transmembrane</keyword>
<gene>
    <name evidence="2" type="ORF">TeGR_g3029</name>
</gene>
<dbReference type="EMBL" id="BRYB01000912">
    <property type="protein sequence ID" value="GMI40149.1"/>
    <property type="molecule type" value="Genomic_DNA"/>
</dbReference>